<reference evidence="2" key="1">
    <citation type="journal article" date="2024" name="Front. Bioeng. Biotechnol.">
        <title>Genome-scale model development and genomic sequencing of the oleaginous clade Lipomyces.</title>
        <authorList>
            <person name="Czajka J.J."/>
            <person name="Han Y."/>
            <person name="Kim J."/>
            <person name="Mondo S.J."/>
            <person name="Hofstad B.A."/>
            <person name="Robles A."/>
            <person name="Haridas S."/>
            <person name="Riley R."/>
            <person name="LaButti K."/>
            <person name="Pangilinan J."/>
            <person name="Andreopoulos W."/>
            <person name="Lipzen A."/>
            <person name="Yan J."/>
            <person name="Wang M."/>
            <person name="Ng V."/>
            <person name="Grigoriev I.V."/>
            <person name="Spatafora J.W."/>
            <person name="Magnuson J.K."/>
            <person name="Baker S.E."/>
            <person name="Pomraning K.R."/>
        </authorList>
    </citation>
    <scope>NUCLEOTIDE SEQUENCE [LARGE SCALE GENOMIC DNA]</scope>
    <source>
        <strain evidence="2">CBS 7786</strain>
    </source>
</reference>
<evidence type="ECO:0000313" key="2">
    <source>
        <dbReference type="Proteomes" id="UP001433508"/>
    </source>
</evidence>
<dbReference type="Proteomes" id="UP001433508">
    <property type="component" value="Unassembled WGS sequence"/>
</dbReference>
<comment type="caution">
    <text evidence="1">The sequence shown here is derived from an EMBL/GenBank/DDBJ whole genome shotgun (WGS) entry which is preliminary data.</text>
</comment>
<organism evidence="1 2">
    <name type="scientific">Lipomyces kononenkoae</name>
    <name type="common">Yeast</name>
    <dbReference type="NCBI Taxonomy" id="34357"/>
    <lineage>
        <taxon>Eukaryota</taxon>
        <taxon>Fungi</taxon>
        <taxon>Dikarya</taxon>
        <taxon>Ascomycota</taxon>
        <taxon>Saccharomycotina</taxon>
        <taxon>Lipomycetes</taxon>
        <taxon>Lipomycetales</taxon>
        <taxon>Lipomycetaceae</taxon>
        <taxon>Lipomyces</taxon>
    </lineage>
</organism>
<keyword evidence="1" id="KW-0378">Hydrolase</keyword>
<proteinExistence type="predicted"/>
<dbReference type="EMBL" id="MU971382">
    <property type="protein sequence ID" value="KAK9236687.1"/>
    <property type="molecule type" value="Genomic_DNA"/>
</dbReference>
<name>A0ACC3SYI2_LIPKO</name>
<accession>A0ACC3SYI2</accession>
<gene>
    <name evidence="1" type="ORF">V1525DRAFT_197604</name>
</gene>
<protein>
    <submittedName>
        <fullName evidence="1">Alpha/Beta hydrolase protein</fullName>
    </submittedName>
</protein>
<keyword evidence="2" id="KW-1185">Reference proteome</keyword>
<evidence type="ECO:0000313" key="1">
    <source>
        <dbReference type="EMBL" id="KAK9236687.1"/>
    </source>
</evidence>
<sequence length="292" mass="33087">MGLLQVHIKHVELPSKINVFYRESGRSDAPVILLLHGFPSSSHQYRNLIPILASRYHVVAPDLPGFGFTTIPSTLTFKYTFDNLASTIIDFVDALSLSKFAIFIFDYGAPVGLRIALRRPEAVTAIVSQNGNAYVEGLGEFWDPIKHFWASDNSPQERQKLRAALLSYDATKWQYEEGTRDASSIAPESYTLDYALLQRPGNADVQLDLFRDYENNLKLYPKFQEYFRMSHVPVLAVWGKNDPIFIPPGAEAHKRDTPKAEVHLLDAGHFAAETETNEIGQLMLDFFKRHDI</sequence>